<dbReference type="EMBL" id="CP002046">
    <property type="protein sequence ID" value="EAP87939.1"/>
    <property type="molecule type" value="Genomic_DNA"/>
</dbReference>
<sequence>MENDNIICTVHIGDGMKDNDFTFYEDGRIKRFWDENQWSYNNEAFVEHNQIRESYKTKILAKLQGEMKDRVSSILYPSS</sequence>
<evidence type="ECO:0000313" key="2">
    <source>
        <dbReference type="Proteomes" id="UP000002297"/>
    </source>
</evidence>
<evidence type="ECO:0000313" key="1">
    <source>
        <dbReference type="EMBL" id="EAP87939.1"/>
    </source>
</evidence>
<protein>
    <submittedName>
        <fullName evidence="1">Uncharacterized protein</fullName>
    </submittedName>
</protein>
<dbReference type="Proteomes" id="UP000002297">
    <property type="component" value="Chromosome"/>
</dbReference>
<dbReference type="HOGENOM" id="CLU_2600162_0_0_10"/>
<dbReference type="GeneID" id="89452641"/>
<keyword evidence="2" id="KW-1185">Reference proteome</keyword>
<dbReference type="AlphaFoldDB" id="A3U6S2"/>
<dbReference type="KEGG" id="cat:CA2559_04250"/>
<accession>A3U6S2</accession>
<gene>
    <name evidence="1" type="ordered locus">CA2559_04250</name>
</gene>
<dbReference type="OrthoDB" id="1495900at2"/>
<dbReference type="RefSeq" id="WP_013186615.1">
    <property type="nucleotide sequence ID" value="NC_014230.1"/>
</dbReference>
<reference evidence="1 2" key="1">
    <citation type="journal article" date="2010" name="J. Bacteriol.">
        <title>The complete genome sequence of Croceibacter atlanticus HTCC2559T.</title>
        <authorList>
            <person name="Oh H.M."/>
            <person name="Kang I."/>
            <person name="Ferriera S."/>
            <person name="Giovannoni S.J."/>
            <person name="Cho J.C."/>
        </authorList>
    </citation>
    <scope>NUCLEOTIDE SEQUENCE [LARGE SCALE GENOMIC DNA]</scope>
    <source>
        <strain evidence="2">ATCC BAA-628 / HTCC2559 / KCTC 12090</strain>
    </source>
</reference>
<dbReference type="STRING" id="216432.CA2559_04250"/>
<organism evidence="1 2">
    <name type="scientific">Croceibacter atlanticus (strain ATCC BAA-628 / JCM 21780 / CIP 108009 / IAM 15332 / KCTC 12090 / HTCC2559)</name>
    <dbReference type="NCBI Taxonomy" id="216432"/>
    <lineage>
        <taxon>Bacteria</taxon>
        <taxon>Pseudomonadati</taxon>
        <taxon>Bacteroidota</taxon>
        <taxon>Flavobacteriia</taxon>
        <taxon>Flavobacteriales</taxon>
        <taxon>Flavobacteriaceae</taxon>
        <taxon>Croceibacter</taxon>
    </lineage>
</organism>
<proteinExistence type="predicted"/>
<name>A3U6S2_CROAH</name>